<keyword evidence="6" id="KW-1185">Reference proteome</keyword>
<dbReference type="GO" id="GO:0022857">
    <property type="term" value="F:transmembrane transporter activity"/>
    <property type="evidence" value="ECO:0007669"/>
    <property type="project" value="InterPro"/>
</dbReference>
<dbReference type="EMBL" id="CM000838">
    <property type="protein sequence ID" value="KRH57856.1"/>
    <property type="molecule type" value="Genomic_DNA"/>
</dbReference>
<keyword evidence="2" id="KW-0813">Transport</keyword>
<dbReference type="AlphaFoldDB" id="K7KNV3"/>
<dbReference type="GO" id="GO:0005886">
    <property type="term" value="C:plasma membrane"/>
    <property type="evidence" value="ECO:0007669"/>
    <property type="project" value="UniProtKB-SubCell"/>
</dbReference>
<dbReference type="PANTHER" id="PTHR45826:SF2">
    <property type="entry name" value="AMINO ACID TRANSPORTER"/>
    <property type="match status" value="1"/>
</dbReference>
<dbReference type="Gene3D" id="1.20.1740.10">
    <property type="entry name" value="Amino acid/polyamine transporter I"/>
    <property type="match status" value="1"/>
</dbReference>
<dbReference type="InterPro" id="IPR044566">
    <property type="entry name" value="RMV1-like"/>
</dbReference>
<dbReference type="HOGENOM" id="CLU_1153411_0_0_1"/>
<dbReference type="Proteomes" id="UP000008827">
    <property type="component" value="Chromosome 5"/>
</dbReference>
<gene>
    <name evidence="4" type="ORF">GLYMA_05G088600</name>
</gene>
<evidence type="ECO:0000313" key="6">
    <source>
        <dbReference type="Proteomes" id="UP000008827"/>
    </source>
</evidence>
<name>K7KNV3_SOYBN</name>
<dbReference type="Gramene" id="KRH57856">
    <property type="protein sequence ID" value="KRH57856"/>
    <property type="gene ID" value="GLYMA_05G088600"/>
</dbReference>
<protein>
    <submittedName>
        <fullName evidence="4 5">Uncharacterized protein</fullName>
    </submittedName>
</protein>
<organism evidence="4">
    <name type="scientific">Glycine max</name>
    <name type="common">Soybean</name>
    <name type="synonym">Glycine hispida</name>
    <dbReference type="NCBI Taxonomy" id="3847"/>
    <lineage>
        <taxon>Eukaryota</taxon>
        <taxon>Viridiplantae</taxon>
        <taxon>Streptophyta</taxon>
        <taxon>Embryophyta</taxon>
        <taxon>Tracheophyta</taxon>
        <taxon>Spermatophyta</taxon>
        <taxon>Magnoliopsida</taxon>
        <taxon>eudicotyledons</taxon>
        <taxon>Gunneridae</taxon>
        <taxon>Pentapetalae</taxon>
        <taxon>rosids</taxon>
        <taxon>fabids</taxon>
        <taxon>Fabales</taxon>
        <taxon>Fabaceae</taxon>
        <taxon>Papilionoideae</taxon>
        <taxon>50 kb inversion clade</taxon>
        <taxon>NPAAA clade</taxon>
        <taxon>indigoferoid/millettioid clade</taxon>
        <taxon>Phaseoleae</taxon>
        <taxon>Glycine</taxon>
        <taxon>Glycine subgen. Soja</taxon>
    </lineage>
</organism>
<dbReference type="PANTHER" id="PTHR45826">
    <property type="entry name" value="POLYAMINE TRANSPORTER PUT1"/>
    <property type="match status" value="1"/>
</dbReference>
<dbReference type="EnsemblPlants" id="KRH57856">
    <property type="protein sequence ID" value="KRH57856"/>
    <property type="gene ID" value="GLYMA_05G088600"/>
</dbReference>
<dbReference type="InParanoid" id="K7KNV3"/>
<evidence type="ECO:0000256" key="1">
    <source>
        <dbReference type="ARBA" id="ARBA00004651"/>
    </source>
</evidence>
<evidence type="ECO:0000313" key="5">
    <source>
        <dbReference type="EnsemblPlants" id="KRH57856"/>
    </source>
</evidence>
<keyword evidence="3" id="KW-0472">Membrane</keyword>
<comment type="subcellular location">
    <subcellularLocation>
        <location evidence="1">Cell membrane</location>
        <topology evidence="1">Multi-pass membrane protein</topology>
    </subcellularLocation>
</comment>
<evidence type="ECO:0000256" key="3">
    <source>
        <dbReference type="ARBA" id="ARBA00022475"/>
    </source>
</evidence>
<accession>K7KNV3</accession>
<sequence length="241" mass="26666">MVIKLNVDVDPTVTEVGAVELAGAKATMEGGEIGDRRKKIVEGGKIKVAAQPSEIASAGGARQRGCTGERRDDMVLRIHNKKIDHSLRIFKMFHHNPFEILLHGGHCKEVRACKLQGAQGGDFQSIAVNKINCCLVDLNYWDSISTLAGEVVLGYFPPVLVATGVVPLNRELWIDEYFSIIADIVGGVWLRWWLQAVAVMSNMEMFVAEMSSDSFQLLGMAERGMLLEFFGKRSCYETPYS</sequence>
<reference evidence="4" key="3">
    <citation type="submission" date="2018-07" db="EMBL/GenBank/DDBJ databases">
        <title>WGS assembly of Glycine max.</title>
        <authorList>
            <person name="Schmutz J."/>
            <person name="Cannon S."/>
            <person name="Schlueter J."/>
            <person name="Ma J."/>
            <person name="Mitros T."/>
            <person name="Nelson W."/>
            <person name="Hyten D."/>
            <person name="Song Q."/>
            <person name="Thelen J."/>
            <person name="Cheng J."/>
            <person name="Xu D."/>
            <person name="Hellsten U."/>
            <person name="May G."/>
            <person name="Yu Y."/>
            <person name="Sakurai T."/>
            <person name="Umezawa T."/>
            <person name="Bhattacharyya M."/>
            <person name="Sandhu D."/>
            <person name="Valliyodan B."/>
            <person name="Lindquist E."/>
            <person name="Peto M."/>
            <person name="Grant D."/>
            <person name="Shu S."/>
            <person name="Goodstein D."/>
            <person name="Barry K."/>
            <person name="Futrell-Griggs M."/>
            <person name="Abernathy B."/>
            <person name="Du J."/>
            <person name="Tian Z."/>
            <person name="Zhu L."/>
            <person name="Gill N."/>
            <person name="Joshi T."/>
            <person name="Libault M."/>
            <person name="Sethuraman A."/>
            <person name="Zhang X."/>
            <person name="Shinozaki K."/>
            <person name="Nguyen H."/>
            <person name="Wing R."/>
            <person name="Cregan P."/>
            <person name="Specht J."/>
            <person name="Grimwood J."/>
            <person name="Rokhsar D."/>
            <person name="Stacey G."/>
            <person name="Shoemaker R."/>
            <person name="Jackson S."/>
        </authorList>
    </citation>
    <scope>NUCLEOTIDE SEQUENCE</scope>
    <source>
        <tissue evidence="4">Callus</tissue>
    </source>
</reference>
<evidence type="ECO:0000256" key="2">
    <source>
        <dbReference type="ARBA" id="ARBA00022448"/>
    </source>
</evidence>
<proteinExistence type="predicted"/>
<keyword evidence="3" id="KW-1003">Cell membrane</keyword>
<dbReference type="eggNOG" id="KOG1287">
    <property type="taxonomic scope" value="Eukaryota"/>
</dbReference>
<reference evidence="4 5" key="1">
    <citation type="journal article" date="2010" name="Nature">
        <title>Genome sequence of the palaeopolyploid soybean.</title>
        <authorList>
            <person name="Schmutz J."/>
            <person name="Cannon S.B."/>
            <person name="Schlueter J."/>
            <person name="Ma J."/>
            <person name="Mitros T."/>
            <person name="Nelson W."/>
            <person name="Hyten D.L."/>
            <person name="Song Q."/>
            <person name="Thelen J.J."/>
            <person name="Cheng J."/>
            <person name="Xu D."/>
            <person name="Hellsten U."/>
            <person name="May G.D."/>
            <person name="Yu Y."/>
            <person name="Sakurai T."/>
            <person name="Umezawa T."/>
            <person name="Bhattacharyya M.K."/>
            <person name="Sandhu D."/>
            <person name="Valliyodan B."/>
            <person name="Lindquist E."/>
            <person name="Peto M."/>
            <person name="Grant D."/>
            <person name="Shu S."/>
            <person name="Goodstein D."/>
            <person name="Barry K."/>
            <person name="Futrell-Griggs M."/>
            <person name="Abernathy B."/>
            <person name="Du J."/>
            <person name="Tian Z."/>
            <person name="Zhu L."/>
            <person name="Gill N."/>
            <person name="Joshi T."/>
            <person name="Libault M."/>
            <person name="Sethuraman A."/>
            <person name="Zhang X.-C."/>
            <person name="Shinozaki K."/>
            <person name="Nguyen H.T."/>
            <person name="Wing R.A."/>
            <person name="Cregan P."/>
            <person name="Specht J."/>
            <person name="Grimwood J."/>
            <person name="Rokhsar D."/>
            <person name="Stacey G."/>
            <person name="Shoemaker R.C."/>
            <person name="Jackson S.A."/>
        </authorList>
    </citation>
    <scope>NUCLEOTIDE SEQUENCE</scope>
    <source>
        <strain evidence="5">cv. Williams 82</strain>
        <tissue evidence="4">Callus</tissue>
    </source>
</reference>
<dbReference type="PaxDb" id="3847-GLYMA05G11680.1"/>
<evidence type="ECO:0000313" key="4">
    <source>
        <dbReference type="EMBL" id="KRH57856.1"/>
    </source>
</evidence>
<reference evidence="5" key="2">
    <citation type="submission" date="2018-02" db="UniProtKB">
        <authorList>
            <consortium name="EnsemblPlants"/>
        </authorList>
    </citation>
    <scope>IDENTIFICATION</scope>
    <source>
        <strain evidence="5">Williams 82</strain>
    </source>
</reference>
<dbReference type="STRING" id="3847.K7KNV3"/>